<sequence>MTYKVLVMGDADNGALVGLLGKQYELEHVESVDDCIRQVAADDVKLVLLNIVDNLQPVWLNVCRQLKDTPSVTDTPIVILARDSELDSKMAYYDAGCDDYVNSESMSELQARLMRVIFNKVANDQLKLQLQQANEMAFIAMSDTSDLGVNVQFLLDVNTCDNLDELGMRVFKSLQSYGVNCSLQIRGRHTVKNMEANGMAKEMESVLLQECKDKGRYVDFGRRSIMNYGSVSLLVKNMPMNDDKKYGAIKDNVFSLLQGADARVKALDNLESLAMESLLVKRMAGQMRDLMKHVDSSYKGVMKDIADVVETMADGVESSIQFLGMDERQELALQKIMETGIVDTNRIFNQGMRMDEGLREFLEQVDNVFCSDSVDHAKLDRLLNAMPAIASVH</sequence>
<protein>
    <submittedName>
        <fullName evidence="1">Response regulator receiver</fullName>
    </submittedName>
</protein>
<proteinExistence type="predicted"/>
<dbReference type="InterPro" id="IPR011006">
    <property type="entry name" value="CheY-like_superfamily"/>
</dbReference>
<dbReference type="Gene3D" id="3.40.50.2300">
    <property type="match status" value="1"/>
</dbReference>
<evidence type="ECO:0000313" key="1">
    <source>
        <dbReference type="EMBL" id="CUS41979.1"/>
    </source>
</evidence>
<accession>A0A160TG48</accession>
<name>A0A160TG48_9ZZZZ</name>
<gene>
    <name evidence="1" type="ORF">MGWOODY_Tha3027</name>
</gene>
<dbReference type="EMBL" id="CZQC01000058">
    <property type="protein sequence ID" value="CUS41979.1"/>
    <property type="molecule type" value="Genomic_DNA"/>
</dbReference>
<reference evidence="1" key="1">
    <citation type="submission" date="2015-10" db="EMBL/GenBank/DDBJ databases">
        <authorList>
            <person name="Gilbert D.G."/>
        </authorList>
    </citation>
    <scope>NUCLEOTIDE SEQUENCE</scope>
</reference>
<organism evidence="1">
    <name type="scientific">hydrothermal vent metagenome</name>
    <dbReference type="NCBI Taxonomy" id="652676"/>
    <lineage>
        <taxon>unclassified sequences</taxon>
        <taxon>metagenomes</taxon>
        <taxon>ecological metagenomes</taxon>
    </lineage>
</organism>
<dbReference type="SUPFAM" id="SSF52172">
    <property type="entry name" value="CheY-like"/>
    <property type="match status" value="1"/>
</dbReference>
<dbReference type="AlphaFoldDB" id="A0A160TG48"/>